<sequence length="166" mass="18900">MSQRREISEDGRELLFDHGAPYFIVTNPDVLSVVTEWESRGLVAEWKSNFGSFDCFTNKIVNIEHQRKISCFRSGPTCYSWCYYGEGLKVLPEAPPFLKTDPVRPEFYRATIRWEANDGSGSAGFVAESTGQQMSSRLLSMKSTNALKLCLVIIRKETFLLNKEKV</sequence>
<evidence type="ECO:0000313" key="1">
    <source>
        <dbReference type="EMBL" id="TYH35262.1"/>
    </source>
</evidence>
<dbReference type="Gene3D" id="3.90.660.10">
    <property type="match status" value="1"/>
</dbReference>
<name>A0A5D2HYS2_GOSTO</name>
<dbReference type="SUPFAM" id="SSF63867">
    <property type="entry name" value="MoeA C-terminal domain-like"/>
    <property type="match status" value="1"/>
</dbReference>
<protein>
    <submittedName>
        <fullName evidence="1">Uncharacterized protein</fullName>
    </submittedName>
</protein>
<gene>
    <name evidence="1" type="ORF">ES332_D13G181400v1</name>
</gene>
<evidence type="ECO:0000313" key="2">
    <source>
        <dbReference type="Proteomes" id="UP000322667"/>
    </source>
</evidence>
<dbReference type="PANTHER" id="PTHR16128:SF5">
    <property type="entry name" value="FAD_NAD(P)-BINDING OXIDOREDUCTASE FAMILY PROTEIN"/>
    <property type="match status" value="1"/>
</dbReference>
<proteinExistence type="predicted"/>
<dbReference type="AlphaFoldDB" id="A0A5D2HYS2"/>
<dbReference type="Gene3D" id="2.40.340.10">
    <property type="entry name" value="MoeA, C-terminal, domain IV"/>
    <property type="match status" value="1"/>
</dbReference>
<dbReference type="EMBL" id="CM017635">
    <property type="protein sequence ID" value="TYH35262.1"/>
    <property type="molecule type" value="Genomic_DNA"/>
</dbReference>
<dbReference type="GO" id="GO:0032324">
    <property type="term" value="P:molybdopterin cofactor biosynthetic process"/>
    <property type="evidence" value="ECO:0007669"/>
    <property type="project" value="InterPro"/>
</dbReference>
<reference evidence="1 2" key="1">
    <citation type="submission" date="2019-07" db="EMBL/GenBank/DDBJ databases">
        <title>WGS assembly of Gossypium tomentosum.</title>
        <authorList>
            <person name="Chen Z.J."/>
            <person name="Sreedasyam A."/>
            <person name="Ando A."/>
            <person name="Song Q."/>
            <person name="De L."/>
            <person name="Hulse-Kemp A."/>
            <person name="Ding M."/>
            <person name="Ye W."/>
            <person name="Kirkbride R."/>
            <person name="Jenkins J."/>
            <person name="Plott C."/>
            <person name="Lovell J."/>
            <person name="Lin Y.-M."/>
            <person name="Vaughn R."/>
            <person name="Liu B."/>
            <person name="Li W."/>
            <person name="Simpson S."/>
            <person name="Scheffler B."/>
            <person name="Saski C."/>
            <person name="Grover C."/>
            <person name="Hu G."/>
            <person name="Conover J."/>
            <person name="Carlson J."/>
            <person name="Shu S."/>
            <person name="Boston L."/>
            <person name="Williams M."/>
            <person name="Peterson D."/>
            <person name="Mcgee K."/>
            <person name="Jones D."/>
            <person name="Wendel J."/>
            <person name="Stelly D."/>
            <person name="Grimwood J."/>
            <person name="Schmutz J."/>
        </authorList>
    </citation>
    <scope>NUCLEOTIDE SEQUENCE [LARGE SCALE GENOMIC DNA]</scope>
    <source>
        <strain evidence="1">7179.01</strain>
    </source>
</reference>
<dbReference type="InterPro" id="IPR036688">
    <property type="entry name" value="MoeA_C_domain_IV_sf"/>
</dbReference>
<dbReference type="EMBL" id="CM017635">
    <property type="protein sequence ID" value="TYH35263.1"/>
    <property type="molecule type" value="Genomic_DNA"/>
</dbReference>
<dbReference type="Proteomes" id="UP000322667">
    <property type="component" value="Chromosome D13"/>
</dbReference>
<dbReference type="PANTHER" id="PTHR16128">
    <property type="entry name" value="FAD/NAD(P)-BINDING OXIDOREDUCTASE FAMILY PROTEIN"/>
    <property type="match status" value="1"/>
</dbReference>
<organism evidence="1 2">
    <name type="scientific">Gossypium tomentosum</name>
    <name type="common">Hawaiian cotton</name>
    <name type="synonym">Gossypium sandvicense</name>
    <dbReference type="NCBI Taxonomy" id="34277"/>
    <lineage>
        <taxon>Eukaryota</taxon>
        <taxon>Viridiplantae</taxon>
        <taxon>Streptophyta</taxon>
        <taxon>Embryophyta</taxon>
        <taxon>Tracheophyta</taxon>
        <taxon>Spermatophyta</taxon>
        <taxon>Magnoliopsida</taxon>
        <taxon>eudicotyledons</taxon>
        <taxon>Gunneridae</taxon>
        <taxon>Pentapetalae</taxon>
        <taxon>rosids</taxon>
        <taxon>malvids</taxon>
        <taxon>Malvales</taxon>
        <taxon>Malvaceae</taxon>
        <taxon>Malvoideae</taxon>
        <taxon>Gossypium</taxon>
    </lineage>
</organism>
<keyword evidence="2" id="KW-1185">Reference proteome</keyword>
<accession>A0A5D2HYS2</accession>